<protein>
    <submittedName>
        <fullName evidence="8">Putative nepenthesin</fullName>
    </submittedName>
</protein>
<dbReference type="InterPro" id="IPR021109">
    <property type="entry name" value="Peptidase_aspartic_dom_sf"/>
</dbReference>
<keyword evidence="4" id="KW-0378">Hydrolase</keyword>
<keyword evidence="6" id="KW-0732">Signal</keyword>
<keyword evidence="3" id="KW-0064">Aspartyl protease</keyword>
<evidence type="ECO:0000259" key="7">
    <source>
        <dbReference type="PROSITE" id="PS51767"/>
    </source>
</evidence>
<keyword evidence="5" id="KW-0325">Glycoprotein</keyword>
<dbReference type="AlphaFoldDB" id="A0A6A4NZM3"/>
<feature type="domain" description="Peptidase A1" evidence="7">
    <location>
        <begin position="102"/>
        <end position="429"/>
    </location>
</feature>
<dbReference type="InterPro" id="IPR033121">
    <property type="entry name" value="PEPTIDASE_A1"/>
</dbReference>
<dbReference type="GO" id="GO:0005576">
    <property type="term" value="C:extracellular region"/>
    <property type="evidence" value="ECO:0007669"/>
    <property type="project" value="TreeGrafter"/>
</dbReference>
<dbReference type="GO" id="GO:0004190">
    <property type="term" value="F:aspartic-type endopeptidase activity"/>
    <property type="evidence" value="ECO:0007669"/>
    <property type="project" value="UniProtKB-KW"/>
</dbReference>
<dbReference type="Proteomes" id="UP000447434">
    <property type="component" value="Chromosome 15"/>
</dbReference>
<keyword evidence="2" id="KW-0645">Protease</keyword>
<dbReference type="InterPro" id="IPR032799">
    <property type="entry name" value="TAXi_C"/>
</dbReference>
<evidence type="ECO:0000256" key="5">
    <source>
        <dbReference type="ARBA" id="ARBA00023180"/>
    </source>
</evidence>
<sequence>MASTIFLFGILLFACSTFIPSKSLPIHSKKNHGFTLSLMHRDSSESPFYNHSMTPYERRVASTRRSVARMQQHSMRAKARSKFGTLNVPDISSQAVIDNLEYIASYSIGTPPTKVNAFIDTGFDIIWTMGIPTFNRSKSSTYRKLSCVSKYCLGLGDLRTCPSYESEPCTYDMTYDDSSRSYGVFGIDKFRFDDSHDPRKTIDVGYLHFGINKESSPNFKGNQHGALALDRGLYSLLGQLGITKFSHCFVPPGNIEGSRSRMYFGSKARILYSFLVPLVQIRHESLYFVRLTGIRVGRTEIKYPSHAFQGGAVIDTGISNSMLTTAIYDPFVSELRNKIKLPVVKGPLNELELCFRATDDEISKTPEVVLYFSKSTVYLSSDVVFEEYSQGIWCLAILRSPSLRSMIGNIQMRNLLVGYDLQKNGISFSSADCKRL</sequence>
<name>A0A6A4NZM3_LUPAL</name>
<comment type="similarity">
    <text evidence="1">Belongs to the peptidase A1 family.</text>
</comment>
<dbReference type="InterPro" id="IPR051708">
    <property type="entry name" value="Plant_Aspart_Prot_A1"/>
</dbReference>
<dbReference type="PANTHER" id="PTHR47967">
    <property type="entry name" value="OS07G0603500 PROTEIN-RELATED"/>
    <property type="match status" value="1"/>
</dbReference>
<accession>A0A6A4NZM3</accession>
<dbReference type="InterPro" id="IPR032861">
    <property type="entry name" value="TAXi_N"/>
</dbReference>
<dbReference type="Gene3D" id="2.40.70.10">
    <property type="entry name" value="Acid Proteases"/>
    <property type="match status" value="2"/>
</dbReference>
<evidence type="ECO:0000256" key="4">
    <source>
        <dbReference type="ARBA" id="ARBA00022801"/>
    </source>
</evidence>
<gene>
    <name evidence="8" type="ORF">Lalb_Chr15g0087001</name>
</gene>
<organism evidence="8 9">
    <name type="scientific">Lupinus albus</name>
    <name type="common">White lupine</name>
    <name type="synonym">Lupinus termis</name>
    <dbReference type="NCBI Taxonomy" id="3870"/>
    <lineage>
        <taxon>Eukaryota</taxon>
        <taxon>Viridiplantae</taxon>
        <taxon>Streptophyta</taxon>
        <taxon>Embryophyta</taxon>
        <taxon>Tracheophyta</taxon>
        <taxon>Spermatophyta</taxon>
        <taxon>Magnoliopsida</taxon>
        <taxon>eudicotyledons</taxon>
        <taxon>Gunneridae</taxon>
        <taxon>Pentapetalae</taxon>
        <taxon>rosids</taxon>
        <taxon>fabids</taxon>
        <taxon>Fabales</taxon>
        <taxon>Fabaceae</taxon>
        <taxon>Papilionoideae</taxon>
        <taxon>50 kb inversion clade</taxon>
        <taxon>genistoids sensu lato</taxon>
        <taxon>core genistoids</taxon>
        <taxon>Genisteae</taxon>
        <taxon>Lupinus</taxon>
    </lineage>
</organism>
<dbReference type="SUPFAM" id="SSF50630">
    <property type="entry name" value="Acid proteases"/>
    <property type="match status" value="1"/>
</dbReference>
<evidence type="ECO:0000313" key="9">
    <source>
        <dbReference type="Proteomes" id="UP000447434"/>
    </source>
</evidence>
<evidence type="ECO:0000313" key="8">
    <source>
        <dbReference type="EMBL" id="KAE9599006.1"/>
    </source>
</evidence>
<dbReference type="Pfam" id="PF14543">
    <property type="entry name" value="TAXi_N"/>
    <property type="match status" value="1"/>
</dbReference>
<evidence type="ECO:0000256" key="6">
    <source>
        <dbReference type="SAM" id="SignalP"/>
    </source>
</evidence>
<evidence type="ECO:0000256" key="2">
    <source>
        <dbReference type="ARBA" id="ARBA00022670"/>
    </source>
</evidence>
<keyword evidence="9" id="KW-1185">Reference proteome</keyword>
<dbReference type="GO" id="GO:0006508">
    <property type="term" value="P:proteolysis"/>
    <property type="evidence" value="ECO:0007669"/>
    <property type="project" value="UniProtKB-KW"/>
</dbReference>
<dbReference type="EMBL" id="WOCE01000015">
    <property type="protein sequence ID" value="KAE9599006.1"/>
    <property type="molecule type" value="Genomic_DNA"/>
</dbReference>
<dbReference type="PROSITE" id="PS51767">
    <property type="entry name" value="PEPTIDASE_A1"/>
    <property type="match status" value="1"/>
</dbReference>
<dbReference type="Pfam" id="PF14541">
    <property type="entry name" value="TAXi_C"/>
    <property type="match status" value="1"/>
</dbReference>
<feature type="signal peptide" evidence="6">
    <location>
        <begin position="1"/>
        <end position="23"/>
    </location>
</feature>
<dbReference type="PANTHER" id="PTHR47967:SF91">
    <property type="entry name" value="PEPTIDASE A1 DOMAIN-CONTAINING PROTEIN"/>
    <property type="match status" value="1"/>
</dbReference>
<dbReference type="InterPro" id="IPR034161">
    <property type="entry name" value="Pepsin-like_plant"/>
</dbReference>
<dbReference type="CDD" id="cd05476">
    <property type="entry name" value="pepsin_A_like_plant"/>
    <property type="match status" value="1"/>
</dbReference>
<comment type="caution">
    <text evidence="8">The sequence shown here is derived from an EMBL/GenBank/DDBJ whole genome shotgun (WGS) entry which is preliminary data.</text>
</comment>
<dbReference type="OrthoDB" id="2747330at2759"/>
<proteinExistence type="inferred from homology"/>
<feature type="chain" id="PRO_5025355715" evidence="6">
    <location>
        <begin position="24"/>
        <end position="436"/>
    </location>
</feature>
<evidence type="ECO:0000256" key="3">
    <source>
        <dbReference type="ARBA" id="ARBA00022750"/>
    </source>
</evidence>
<evidence type="ECO:0000256" key="1">
    <source>
        <dbReference type="ARBA" id="ARBA00007447"/>
    </source>
</evidence>
<reference evidence="9" key="1">
    <citation type="journal article" date="2020" name="Nat. Commun.">
        <title>Genome sequence of the cluster root forming white lupin.</title>
        <authorList>
            <person name="Hufnagel B."/>
            <person name="Marques A."/>
            <person name="Soriano A."/>
            <person name="Marques L."/>
            <person name="Divol F."/>
            <person name="Doumas P."/>
            <person name="Sallet E."/>
            <person name="Mancinotti D."/>
            <person name="Carrere S."/>
            <person name="Marande W."/>
            <person name="Arribat S."/>
            <person name="Keller J."/>
            <person name="Huneau C."/>
            <person name="Blein T."/>
            <person name="Aime D."/>
            <person name="Laguerre M."/>
            <person name="Taylor J."/>
            <person name="Schubert V."/>
            <person name="Nelson M."/>
            <person name="Geu-Flores F."/>
            <person name="Crespi M."/>
            <person name="Gallardo-Guerrero K."/>
            <person name="Delaux P.-M."/>
            <person name="Salse J."/>
            <person name="Berges H."/>
            <person name="Guyot R."/>
            <person name="Gouzy J."/>
            <person name="Peret B."/>
        </authorList>
    </citation>
    <scope>NUCLEOTIDE SEQUENCE [LARGE SCALE GENOMIC DNA]</scope>
    <source>
        <strain evidence="9">cv. Amiga</strain>
    </source>
</reference>